<dbReference type="AlphaFoldDB" id="A0A8H5RSE7"/>
<dbReference type="RefSeq" id="XP_037207867.1">
    <property type="nucleotide sequence ID" value="XM_037351502.1"/>
</dbReference>
<keyword evidence="4" id="KW-1185">Reference proteome</keyword>
<dbReference type="GeneID" id="59303772"/>
<protein>
    <submittedName>
        <fullName evidence="3">Uncharacterized protein</fullName>
    </submittedName>
</protein>
<organism evidence="3 4">
    <name type="scientific">Fusarium tjaetaba</name>
    <dbReference type="NCBI Taxonomy" id="1567544"/>
    <lineage>
        <taxon>Eukaryota</taxon>
        <taxon>Fungi</taxon>
        <taxon>Dikarya</taxon>
        <taxon>Ascomycota</taxon>
        <taxon>Pezizomycotina</taxon>
        <taxon>Sordariomycetes</taxon>
        <taxon>Hypocreomycetidae</taxon>
        <taxon>Hypocreales</taxon>
        <taxon>Nectriaceae</taxon>
        <taxon>Fusarium</taxon>
        <taxon>Fusarium fujikuroi species complex</taxon>
    </lineage>
</organism>
<accession>A0A8H5RSE7</accession>
<feature type="region of interest" description="Disordered" evidence="1">
    <location>
        <begin position="70"/>
        <end position="89"/>
    </location>
</feature>
<proteinExistence type="predicted"/>
<sequence>MAVPECIHHSLPPSTIFVLALAFTLPAPLSDYFLLFPLTLFSNYFARNALPTTNSSAFIQDCRLTDHWTSSDLTSTKPHPKTNTTRPRYITSSDENEYAAKDLAQPWKASCPVKQEASPIERDDNDIAARANIDRHTHHKTNTSLHHQQVPQGASHRHAIEAQGADCENILQAVSP</sequence>
<feature type="transmembrane region" description="Helical" evidence="2">
    <location>
        <begin position="16"/>
        <end position="41"/>
    </location>
</feature>
<keyword evidence="2" id="KW-0812">Transmembrane</keyword>
<comment type="caution">
    <text evidence="3">The sequence shown here is derived from an EMBL/GenBank/DDBJ whole genome shotgun (WGS) entry which is preliminary data.</text>
</comment>
<evidence type="ECO:0000256" key="1">
    <source>
        <dbReference type="SAM" id="MobiDB-lite"/>
    </source>
</evidence>
<keyword evidence="2" id="KW-0472">Membrane</keyword>
<keyword evidence="2" id="KW-1133">Transmembrane helix</keyword>
<evidence type="ECO:0000313" key="3">
    <source>
        <dbReference type="EMBL" id="KAF5638964.1"/>
    </source>
</evidence>
<dbReference type="EMBL" id="JAAQRI010000094">
    <property type="protein sequence ID" value="KAF5638964.1"/>
    <property type="molecule type" value="Genomic_DNA"/>
</dbReference>
<name>A0A8H5RSE7_9HYPO</name>
<reference evidence="3 4" key="1">
    <citation type="submission" date="2020-05" db="EMBL/GenBank/DDBJ databases">
        <title>Identification and distribution of gene clusters putatively required for synthesis of sphingolipid metabolism inhibitors in phylogenetically diverse species of the filamentous fungus Fusarium.</title>
        <authorList>
            <person name="Kim H.-S."/>
            <person name="Busman M."/>
            <person name="Brown D.W."/>
            <person name="Divon H."/>
            <person name="Uhlig S."/>
            <person name="Proctor R.H."/>
        </authorList>
    </citation>
    <scope>NUCLEOTIDE SEQUENCE [LARGE SCALE GENOMIC DNA]</scope>
    <source>
        <strain evidence="3 4">NRRL 66243</strain>
    </source>
</reference>
<evidence type="ECO:0000313" key="4">
    <source>
        <dbReference type="Proteomes" id="UP000530670"/>
    </source>
</evidence>
<gene>
    <name evidence="3" type="ORF">FTJAE_5035</name>
</gene>
<dbReference type="Proteomes" id="UP000530670">
    <property type="component" value="Unassembled WGS sequence"/>
</dbReference>
<evidence type="ECO:0000256" key="2">
    <source>
        <dbReference type="SAM" id="Phobius"/>
    </source>
</evidence>